<dbReference type="AlphaFoldDB" id="A0AAD7WJN4"/>
<feature type="transmembrane region" description="Helical" evidence="6">
    <location>
        <begin position="425"/>
        <end position="448"/>
    </location>
</feature>
<feature type="transmembrane region" description="Helical" evidence="6">
    <location>
        <begin position="390"/>
        <end position="413"/>
    </location>
</feature>
<dbReference type="InterPro" id="IPR030417">
    <property type="entry name" value="MS4A"/>
</dbReference>
<keyword evidence="5 6" id="KW-0472">Membrane</keyword>
<feature type="transmembrane region" description="Helical" evidence="6">
    <location>
        <begin position="165"/>
        <end position="188"/>
    </location>
</feature>
<dbReference type="PANTHER" id="PTHR23320">
    <property type="entry name" value="MEMBRANE-SPANNING 4-DOMAINS SUBFAMILY A MS4A -RELATED"/>
    <property type="match status" value="1"/>
</dbReference>
<name>A0AAD7WJN4_9TELE</name>
<evidence type="ECO:0000256" key="3">
    <source>
        <dbReference type="ARBA" id="ARBA00022692"/>
    </source>
</evidence>
<dbReference type="EMBL" id="JAINUG010000090">
    <property type="protein sequence ID" value="KAJ8398474.1"/>
    <property type="molecule type" value="Genomic_DNA"/>
</dbReference>
<evidence type="ECO:0000256" key="2">
    <source>
        <dbReference type="ARBA" id="ARBA00009565"/>
    </source>
</evidence>
<sequence length="540" mass="58984">MSSSVSTPNGFVVVTHVYPQQSGSSVSGHSTFPNVSSVLGKFLKGEPKVLGTIQIIIGVIMLLFGIVMSVYVGSIAVYSGIVYWGAVIYISSGALSVAAEKRLNKCLVNGALGMNIFSTITAGIAIILHSIDMTTFMYYYYCGYYDTTYECQQIARMFTARSQGISGVLLLFSILEFIISICVSAFACKAVCNCIPEHVEVIQNPQAEVNNFTSGHLSIPQVNTYEDPFHGIAAVLLVFTILESIVHVSVFACRAAYGFTPEQVMYIQNPQPNPSQHQIHTRLPPGSIELHKLLTAGCPVSQGGVRTSIRFFHIPGQRSLPPAYTFSQWPPLRRHSVKEFVCNFLFGDPKVLGIMHIMESLTTIAFGIIVTMKVNSMWDFQGGHIPNYTVLSGIAVWGPIIYLGTGIISIMTYRSTEGHLVSSAVCMNIFSGLIAATAVILLTVDFLWVTEPQSPDDHCKHPDDVYEIQGALFFFYVLEFIVSIESALVIKHSAHSDSDPPLDPPVFVNEPLAGPYLPMSLPTQGIYTVMPTAPPPQYAP</sequence>
<proteinExistence type="inferred from homology"/>
<feature type="transmembrane region" description="Helical" evidence="6">
    <location>
        <begin position="468"/>
        <end position="490"/>
    </location>
</feature>
<feature type="transmembrane region" description="Helical" evidence="6">
    <location>
        <begin position="49"/>
        <end position="71"/>
    </location>
</feature>
<evidence type="ECO:0000256" key="6">
    <source>
        <dbReference type="SAM" id="Phobius"/>
    </source>
</evidence>
<comment type="similarity">
    <text evidence="2">Belongs to the MS4A family.</text>
</comment>
<dbReference type="InterPro" id="IPR007237">
    <property type="entry name" value="CD20-like"/>
</dbReference>
<dbReference type="Pfam" id="PF04103">
    <property type="entry name" value="CD20"/>
    <property type="match status" value="2"/>
</dbReference>
<reference evidence="7" key="1">
    <citation type="journal article" date="2023" name="Science">
        <title>Genome structures resolve the early diversification of teleost fishes.</title>
        <authorList>
            <person name="Parey E."/>
            <person name="Louis A."/>
            <person name="Montfort J."/>
            <person name="Bouchez O."/>
            <person name="Roques C."/>
            <person name="Iampietro C."/>
            <person name="Lluch J."/>
            <person name="Castinel A."/>
            <person name="Donnadieu C."/>
            <person name="Desvignes T."/>
            <person name="Floi Bucao C."/>
            <person name="Jouanno E."/>
            <person name="Wen M."/>
            <person name="Mejri S."/>
            <person name="Dirks R."/>
            <person name="Jansen H."/>
            <person name="Henkel C."/>
            <person name="Chen W.J."/>
            <person name="Zahm M."/>
            <person name="Cabau C."/>
            <person name="Klopp C."/>
            <person name="Thompson A.W."/>
            <person name="Robinson-Rechavi M."/>
            <person name="Braasch I."/>
            <person name="Lecointre G."/>
            <person name="Bobe J."/>
            <person name="Postlethwait J.H."/>
            <person name="Berthelot C."/>
            <person name="Roest Crollius H."/>
            <person name="Guiguen Y."/>
        </authorList>
    </citation>
    <scope>NUCLEOTIDE SEQUENCE</scope>
    <source>
        <strain evidence="7">NC1722</strain>
    </source>
</reference>
<feature type="transmembrane region" description="Helical" evidence="6">
    <location>
        <begin position="111"/>
        <end position="131"/>
    </location>
</feature>
<keyword evidence="3 6" id="KW-0812">Transmembrane</keyword>
<evidence type="ECO:0000256" key="1">
    <source>
        <dbReference type="ARBA" id="ARBA00004141"/>
    </source>
</evidence>
<organism evidence="7 8">
    <name type="scientific">Aldrovandia affinis</name>
    <dbReference type="NCBI Taxonomy" id="143900"/>
    <lineage>
        <taxon>Eukaryota</taxon>
        <taxon>Metazoa</taxon>
        <taxon>Chordata</taxon>
        <taxon>Craniata</taxon>
        <taxon>Vertebrata</taxon>
        <taxon>Euteleostomi</taxon>
        <taxon>Actinopterygii</taxon>
        <taxon>Neopterygii</taxon>
        <taxon>Teleostei</taxon>
        <taxon>Notacanthiformes</taxon>
        <taxon>Halosauridae</taxon>
        <taxon>Aldrovandia</taxon>
    </lineage>
</organism>
<accession>A0AAD7WJN4</accession>
<dbReference type="GO" id="GO:0016020">
    <property type="term" value="C:membrane"/>
    <property type="evidence" value="ECO:0007669"/>
    <property type="project" value="UniProtKB-SubCell"/>
</dbReference>
<evidence type="ECO:0000256" key="4">
    <source>
        <dbReference type="ARBA" id="ARBA00022989"/>
    </source>
</evidence>
<gene>
    <name evidence="7" type="ORF">AAFF_G00427290</name>
</gene>
<keyword evidence="4 6" id="KW-1133">Transmembrane helix</keyword>
<dbReference type="PANTHER" id="PTHR23320:SF128">
    <property type="entry name" value="MEMBRANE-SPANNING 4-DOMAINS SUBFAMILY A MEMBER 4A"/>
    <property type="match status" value="1"/>
</dbReference>
<feature type="transmembrane region" description="Helical" evidence="6">
    <location>
        <begin position="77"/>
        <end position="99"/>
    </location>
</feature>
<feature type="transmembrane region" description="Helical" evidence="6">
    <location>
        <begin position="351"/>
        <end position="370"/>
    </location>
</feature>
<evidence type="ECO:0000313" key="8">
    <source>
        <dbReference type="Proteomes" id="UP001221898"/>
    </source>
</evidence>
<keyword evidence="8" id="KW-1185">Reference proteome</keyword>
<dbReference type="Proteomes" id="UP001221898">
    <property type="component" value="Unassembled WGS sequence"/>
</dbReference>
<comment type="caution">
    <text evidence="7">The sequence shown here is derived from an EMBL/GenBank/DDBJ whole genome shotgun (WGS) entry which is preliminary data.</text>
</comment>
<comment type="subcellular location">
    <subcellularLocation>
        <location evidence="1">Membrane</location>
        <topology evidence="1">Multi-pass membrane protein</topology>
    </subcellularLocation>
</comment>
<evidence type="ECO:0000256" key="5">
    <source>
        <dbReference type="ARBA" id="ARBA00023136"/>
    </source>
</evidence>
<evidence type="ECO:0000313" key="7">
    <source>
        <dbReference type="EMBL" id="KAJ8398474.1"/>
    </source>
</evidence>
<protein>
    <submittedName>
        <fullName evidence="7">Uncharacterized protein</fullName>
    </submittedName>
</protein>